<dbReference type="EMBL" id="VDFQ02000003">
    <property type="protein sequence ID" value="KAA1422904.1"/>
    <property type="molecule type" value="Genomic_DNA"/>
</dbReference>
<evidence type="ECO:0000259" key="5">
    <source>
        <dbReference type="Pfam" id="PF00149"/>
    </source>
</evidence>
<keyword evidence="1" id="KW-0479">Metal-binding</keyword>
<dbReference type="Proteomes" id="UP000307768">
    <property type="component" value="Unassembled WGS sequence"/>
</dbReference>
<name>A0A5Q6RY93_9ACTN</name>
<evidence type="ECO:0000313" key="6">
    <source>
        <dbReference type="EMBL" id="KAA1422904.1"/>
    </source>
</evidence>
<evidence type="ECO:0000256" key="1">
    <source>
        <dbReference type="ARBA" id="ARBA00022723"/>
    </source>
</evidence>
<evidence type="ECO:0000256" key="4">
    <source>
        <dbReference type="ARBA" id="ARBA00025742"/>
    </source>
</evidence>
<dbReference type="Gene3D" id="3.60.21.10">
    <property type="match status" value="1"/>
</dbReference>
<dbReference type="OrthoDB" id="5241795at2"/>
<sequence length="291" mass="30435">MAPTHRILHLSDTHVSREGPDMDGVDAFASLEQILRDVRHVPDLDLVVVSGDIADDGSYEGCVAVRELVGGFAEERGIPHVYTTGNHDDRDAFARALGSGHLGPDGRDVGRLAGGSSGKRAAVSEVSGLRVITLDSLVPGSVHGDLDGGQLAWLRGRLATPAPAGTIVVLHHPPLHVGWSPFMRKDGLHGGERLGDAVAGTDVRAVLCGHFHLQLSGMLGGVPVWVTPGVVTRNDRTCPPQLIRGVLGAGATVVDLGGPFSPTFLTLHARDPRAGEQVYVVDADSGADAEE</sequence>
<evidence type="ECO:0000256" key="3">
    <source>
        <dbReference type="ARBA" id="ARBA00023004"/>
    </source>
</evidence>
<reference evidence="6 7" key="1">
    <citation type="submission" date="2019-09" db="EMBL/GenBank/DDBJ databases">
        <title>Mumia zhuanghuii sp. nov. isolated from the intestinal contents of plateau pika (Ochotona curzoniae) in the Qinghai-Tibet plateau of China.</title>
        <authorList>
            <person name="Tian Z."/>
        </authorList>
    </citation>
    <scope>NUCLEOTIDE SEQUENCE [LARGE SCALE GENOMIC DNA]</scope>
    <source>
        <strain evidence="7">350</strain>
    </source>
</reference>
<feature type="domain" description="Calcineurin-like phosphoesterase" evidence="5">
    <location>
        <begin position="6"/>
        <end position="212"/>
    </location>
</feature>
<dbReference type="InterPro" id="IPR050884">
    <property type="entry name" value="CNP_phosphodiesterase-III"/>
</dbReference>
<dbReference type="GO" id="GO:0016787">
    <property type="term" value="F:hydrolase activity"/>
    <property type="evidence" value="ECO:0007669"/>
    <property type="project" value="UniProtKB-KW"/>
</dbReference>
<protein>
    <submittedName>
        <fullName evidence="6">Metallophosphoesterase</fullName>
    </submittedName>
</protein>
<keyword evidence="2" id="KW-0378">Hydrolase</keyword>
<gene>
    <name evidence="6" type="ORF">FE697_012225</name>
</gene>
<comment type="similarity">
    <text evidence="4">Belongs to the cyclic nucleotide phosphodiesterase class-III family.</text>
</comment>
<dbReference type="RefSeq" id="WP_149769854.1">
    <property type="nucleotide sequence ID" value="NZ_VDFQ02000003.1"/>
</dbReference>
<proteinExistence type="inferred from homology"/>
<organism evidence="6 7">
    <name type="scientific">Mumia zhuanghuii</name>
    <dbReference type="NCBI Taxonomy" id="2585211"/>
    <lineage>
        <taxon>Bacteria</taxon>
        <taxon>Bacillati</taxon>
        <taxon>Actinomycetota</taxon>
        <taxon>Actinomycetes</taxon>
        <taxon>Propionibacteriales</taxon>
        <taxon>Nocardioidaceae</taxon>
        <taxon>Mumia</taxon>
    </lineage>
</organism>
<dbReference type="InterPro" id="IPR004843">
    <property type="entry name" value="Calcineurin-like_PHP"/>
</dbReference>
<comment type="caution">
    <text evidence="6">The sequence shown here is derived from an EMBL/GenBank/DDBJ whole genome shotgun (WGS) entry which is preliminary data.</text>
</comment>
<dbReference type="AlphaFoldDB" id="A0A5Q6RY93"/>
<evidence type="ECO:0000313" key="7">
    <source>
        <dbReference type="Proteomes" id="UP000307768"/>
    </source>
</evidence>
<dbReference type="Pfam" id="PF00149">
    <property type="entry name" value="Metallophos"/>
    <property type="match status" value="1"/>
</dbReference>
<evidence type="ECO:0000256" key="2">
    <source>
        <dbReference type="ARBA" id="ARBA00022801"/>
    </source>
</evidence>
<dbReference type="InterPro" id="IPR029052">
    <property type="entry name" value="Metallo-depent_PP-like"/>
</dbReference>
<dbReference type="PANTHER" id="PTHR42988:SF2">
    <property type="entry name" value="CYCLIC NUCLEOTIDE PHOSPHODIESTERASE CBUA0032-RELATED"/>
    <property type="match status" value="1"/>
</dbReference>
<accession>A0A5Q6RY93</accession>
<dbReference type="PANTHER" id="PTHR42988">
    <property type="entry name" value="PHOSPHOHYDROLASE"/>
    <property type="match status" value="1"/>
</dbReference>
<dbReference type="GO" id="GO:0046872">
    <property type="term" value="F:metal ion binding"/>
    <property type="evidence" value="ECO:0007669"/>
    <property type="project" value="UniProtKB-KW"/>
</dbReference>
<dbReference type="SUPFAM" id="SSF56300">
    <property type="entry name" value="Metallo-dependent phosphatases"/>
    <property type="match status" value="1"/>
</dbReference>
<keyword evidence="3" id="KW-0408">Iron</keyword>